<dbReference type="KEGG" id="cmah:C1I91_22245"/>
<dbReference type="SUPFAM" id="SSF63411">
    <property type="entry name" value="LuxS/MPP-like metallohydrolase"/>
    <property type="match status" value="4"/>
</dbReference>
<organism evidence="2 3">
    <name type="scientific">Clostridium manihotivorum</name>
    <dbReference type="NCBI Taxonomy" id="2320868"/>
    <lineage>
        <taxon>Bacteria</taxon>
        <taxon>Bacillati</taxon>
        <taxon>Bacillota</taxon>
        <taxon>Clostridia</taxon>
        <taxon>Eubacteriales</taxon>
        <taxon>Clostridiaceae</taxon>
        <taxon>Clostridium</taxon>
    </lineage>
</organism>
<dbReference type="AlphaFoldDB" id="A0A3R5UAY1"/>
<dbReference type="Pfam" id="PF05193">
    <property type="entry name" value="Peptidase_M16_C"/>
    <property type="match status" value="1"/>
</dbReference>
<dbReference type="GO" id="GO:0004222">
    <property type="term" value="F:metalloendopeptidase activity"/>
    <property type="evidence" value="ECO:0007669"/>
    <property type="project" value="TreeGrafter"/>
</dbReference>
<dbReference type="InterPro" id="IPR007863">
    <property type="entry name" value="Peptidase_M16_C"/>
</dbReference>
<dbReference type="InterPro" id="IPR013578">
    <property type="entry name" value="Peptidase_M16C_assoc"/>
</dbReference>
<reference evidence="2 3" key="1">
    <citation type="submission" date="2018-01" db="EMBL/GenBank/DDBJ databases">
        <title>Genome Sequencing and Assembly of Anaerobacter polyendosporus strain CT4.</title>
        <authorList>
            <person name="Tachaapaikoon C."/>
            <person name="Sutheeworapong S."/>
            <person name="Jenjaroenpun P."/>
            <person name="Wongsurawat T."/>
            <person name="Nookeaw I."/>
            <person name="Cheawchanlertfa P."/>
            <person name="Kosugi A."/>
            <person name="Cheevadhanarak S."/>
            <person name="Ratanakhanokchai K."/>
        </authorList>
    </citation>
    <scope>NUCLEOTIDE SEQUENCE [LARGE SCALE GENOMIC DNA]</scope>
    <source>
        <strain evidence="2 3">CT4</strain>
    </source>
</reference>
<dbReference type="PANTHER" id="PTHR43016">
    <property type="entry name" value="PRESEQUENCE PROTEASE"/>
    <property type="match status" value="1"/>
</dbReference>
<evidence type="ECO:0000259" key="1">
    <source>
        <dbReference type="SMART" id="SM01264"/>
    </source>
</evidence>
<evidence type="ECO:0000313" key="3">
    <source>
        <dbReference type="Proteomes" id="UP000286268"/>
    </source>
</evidence>
<feature type="domain" description="Peptidase M16C associated" evidence="1">
    <location>
        <begin position="464"/>
        <end position="714"/>
    </location>
</feature>
<dbReference type="Gene3D" id="3.30.830.10">
    <property type="entry name" value="Metalloenzyme, LuxS/M16 peptidase-like"/>
    <property type="match status" value="4"/>
</dbReference>
<dbReference type="PANTHER" id="PTHR43016:SF13">
    <property type="entry name" value="PRESEQUENCE PROTEASE, MITOCHONDRIAL"/>
    <property type="match status" value="1"/>
</dbReference>
<gene>
    <name evidence="2" type="ORF">C1I91_22245</name>
</gene>
<dbReference type="InterPro" id="IPR011765">
    <property type="entry name" value="Pept_M16_N"/>
</dbReference>
<dbReference type="GO" id="GO:0046872">
    <property type="term" value="F:metal ion binding"/>
    <property type="evidence" value="ECO:0007669"/>
    <property type="project" value="InterPro"/>
</dbReference>
<protein>
    <submittedName>
        <fullName evidence="2">Peptidase M16</fullName>
    </submittedName>
</protein>
<dbReference type="Pfam" id="PF08367">
    <property type="entry name" value="M16C_assoc"/>
    <property type="match status" value="1"/>
</dbReference>
<dbReference type="InterPro" id="IPR055130">
    <property type="entry name" value="PreP_C"/>
</dbReference>
<dbReference type="EMBL" id="CP025746">
    <property type="protein sequence ID" value="QAA34130.1"/>
    <property type="molecule type" value="Genomic_DNA"/>
</dbReference>
<dbReference type="GO" id="GO:0016485">
    <property type="term" value="P:protein processing"/>
    <property type="evidence" value="ECO:0007669"/>
    <property type="project" value="TreeGrafter"/>
</dbReference>
<sequence length="975" mass="111840">MTLRINEVLHGFKLKDTKELKEISSKAYVFEHEKSGAKLIKIENDDDNKVFSIGFRTPPEDSTGLTHILEHSVLCGSRKFNTKEPFVELLKGSLNTFLNAMTYPDKTIYPVASRNEKDYFNLMDVYMDAVLYPNIYKYPEIFMQEGWHYNIEDPKDDLAYNGVVYNEMKGAYSSPESLLYRMVNKTVLPDTPYKESSGGDPEFIPDLSYEQFLNFHKKYYHPSNSYILVYGDGDLDKELGFLDQNYLSNFDRVEVDSDIPTQKAFQEMSENEFEYGVSEEDSLEDKTYLNLNFVIGNADEGELALAFEILAHMLLKTPAAPLKKALLDNGIGKAISGEYSGSIKQPVFSIIAKNCNEGDKEKFKAIVFSTLEELASKGIDKETVEASINRIEFELREGEYDGYPKGLIHYTRIMDSWLYGGDPFVHLQYDNYFENIKAALKEDYFENLIRKYILENKHSSFIMLKPKKNLNEEKQKALKDKLTDIKKSFSEEQVNELINKCKNLKERQNAPDTEEDLASIPMLSIDDIDRKAEILPIEERNINGVKVLYHKLFTNKIAYLNLYFNCDALNSDDVVYVRFLADILGKLDTKNYDYGTLSNKININTGGIAYSPVSYSINGDPDNFNPYLLINLKTLLNKLDNGVELLGEIIKNTVYDKEDRLLQLIKEIRSRIEGRLIDNGHRLALRKILSYCTEKGKYDEITLGLSYYEFLCKLEDSFSTEKQDIISKLKEVSKALFNKNNLIISYSSEEEDYKTLEEVAPKLVSYLEESDIDARVFSFGEIVTNEGLLTQGNVQYVAKGGNYIKKGFSYNGALNVLETISGFDYLWNNVRVKGGAYGVFANFRRDGGAYIVSYRDPNLKETIKIYDDMKDYLNNFTSNEREMTKYIIGTIRKLDYPLTTASKSEVAVANYLSNITSEDIQRERDEVLKADEKVIRSFAPLVQCVMEQDLICVVGNENKIKENKELFNTLEKVIK</sequence>
<dbReference type="Proteomes" id="UP000286268">
    <property type="component" value="Chromosome"/>
</dbReference>
<dbReference type="Pfam" id="PF00675">
    <property type="entry name" value="Peptidase_M16"/>
    <property type="match status" value="1"/>
</dbReference>
<accession>A0A3R5UAY1</accession>
<name>A0A3R5UAY1_9CLOT</name>
<dbReference type="OrthoDB" id="9762027at2"/>
<evidence type="ECO:0000313" key="2">
    <source>
        <dbReference type="EMBL" id="QAA34130.1"/>
    </source>
</evidence>
<proteinExistence type="predicted"/>
<keyword evidence="3" id="KW-1185">Reference proteome</keyword>
<dbReference type="FunFam" id="3.30.830.10:FF:000034">
    <property type="entry name" value="presequence protease 1, chloroplastic/mitochondrial"/>
    <property type="match status" value="1"/>
</dbReference>
<dbReference type="SMART" id="SM01264">
    <property type="entry name" value="M16C_associated"/>
    <property type="match status" value="1"/>
</dbReference>
<dbReference type="InterPro" id="IPR011249">
    <property type="entry name" value="Metalloenz_LuxS/M16"/>
</dbReference>
<dbReference type="Pfam" id="PF22516">
    <property type="entry name" value="PreP_C"/>
    <property type="match status" value="1"/>
</dbReference>
<dbReference type="RefSeq" id="WP_128214851.1">
    <property type="nucleotide sequence ID" value="NZ_CP025746.1"/>
</dbReference>